<dbReference type="GO" id="GO:0004842">
    <property type="term" value="F:ubiquitin-protein transferase activity"/>
    <property type="evidence" value="ECO:0007669"/>
    <property type="project" value="InterPro"/>
</dbReference>
<comment type="caution">
    <text evidence="3">The sequence shown here is derived from an EMBL/GenBank/DDBJ whole genome shotgun (WGS) entry which is preliminary data.</text>
</comment>
<feature type="domain" description="HECT" evidence="2">
    <location>
        <begin position="344"/>
        <end position="499"/>
    </location>
</feature>
<dbReference type="OrthoDB" id="5986703at2759"/>
<accession>A0A2B4R6H8</accession>
<proteinExistence type="predicted"/>
<gene>
    <name evidence="3" type="ORF">AWC38_SpisGene21927</name>
</gene>
<dbReference type="SUPFAM" id="SSF56204">
    <property type="entry name" value="Hect, E3 ligase catalytic domain"/>
    <property type="match status" value="1"/>
</dbReference>
<evidence type="ECO:0000313" key="3">
    <source>
        <dbReference type="EMBL" id="PFX13954.1"/>
    </source>
</evidence>
<dbReference type="Pfam" id="PF00632">
    <property type="entry name" value="HECT"/>
    <property type="match status" value="1"/>
</dbReference>
<evidence type="ECO:0000256" key="1">
    <source>
        <dbReference type="ARBA" id="ARBA00022786"/>
    </source>
</evidence>
<dbReference type="InterPro" id="IPR000569">
    <property type="entry name" value="HECT_dom"/>
</dbReference>
<evidence type="ECO:0000259" key="2">
    <source>
        <dbReference type="Pfam" id="PF00632"/>
    </source>
</evidence>
<evidence type="ECO:0000313" key="4">
    <source>
        <dbReference type="Proteomes" id="UP000225706"/>
    </source>
</evidence>
<protein>
    <recommendedName>
        <fullName evidence="2">HECT domain-containing protein</fullName>
    </recommendedName>
</protein>
<sequence>MADRRGIADVARLLSQAATNLISLAPQSSQELRETNTTSDRAQAELKRAFSPYQKVHNAPSPVVSNTTARGTSSQAKHFTVTRAAKGRKKKTKELTAKLFCLAYTAQDEVPSTEEKRELLTAGLGEKKGFLPENSSAGELHEMVQATFPKLYEAGGYEFLHAEPSSRRLKAIAPGPNGYTMEYLKQFVGQGRIHVRPIQSNLDIDDVVIPAKMSVSDDFCQQCYKFFPMNELRQHLDVCVPFDAQPGEIERVPYIRHDFNRIMFEAVAKIIVKGYKDCQYFPVKISKSFLVACLFGEESVTDVMLMSSFQNYVSRSEADAIGKCLNQSIEPNDDELLEFHYTFDCKRRVTNDNIREVVTEFAHKEILMKPQYAADCWKEIVSSLKIYFTDVSSFLLLYDSIIPTNSKVISLFTAAPVTAAESETLGHLKRFVRGLDEAKLATFLRYTTASDVLVTDIITISFTNQEGLQRRPVAHTCSFTLEMPSTYSSFCELRQEFMAILNSDVWEIDIV</sequence>
<dbReference type="Proteomes" id="UP000225706">
    <property type="component" value="Unassembled WGS sequence"/>
</dbReference>
<keyword evidence="4" id="KW-1185">Reference proteome</keyword>
<dbReference type="STRING" id="50429.A0A2B4R6H8"/>
<dbReference type="EMBL" id="LSMT01000865">
    <property type="protein sequence ID" value="PFX13954.1"/>
    <property type="molecule type" value="Genomic_DNA"/>
</dbReference>
<organism evidence="3 4">
    <name type="scientific">Stylophora pistillata</name>
    <name type="common">Smooth cauliflower coral</name>
    <dbReference type="NCBI Taxonomy" id="50429"/>
    <lineage>
        <taxon>Eukaryota</taxon>
        <taxon>Metazoa</taxon>
        <taxon>Cnidaria</taxon>
        <taxon>Anthozoa</taxon>
        <taxon>Hexacorallia</taxon>
        <taxon>Scleractinia</taxon>
        <taxon>Astrocoeniina</taxon>
        <taxon>Pocilloporidae</taxon>
        <taxon>Stylophora</taxon>
    </lineage>
</organism>
<dbReference type="AlphaFoldDB" id="A0A2B4R6H8"/>
<dbReference type="InterPro" id="IPR035983">
    <property type="entry name" value="Hect_E3_ubiquitin_ligase"/>
</dbReference>
<name>A0A2B4R6H8_STYPI</name>
<reference evidence="4" key="1">
    <citation type="journal article" date="2017" name="bioRxiv">
        <title>Comparative analysis of the genomes of Stylophora pistillata and Acropora digitifera provides evidence for extensive differences between species of corals.</title>
        <authorList>
            <person name="Voolstra C.R."/>
            <person name="Li Y."/>
            <person name="Liew Y.J."/>
            <person name="Baumgarten S."/>
            <person name="Zoccola D."/>
            <person name="Flot J.-F."/>
            <person name="Tambutte S."/>
            <person name="Allemand D."/>
            <person name="Aranda M."/>
        </authorList>
    </citation>
    <scope>NUCLEOTIDE SEQUENCE [LARGE SCALE GENOMIC DNA]</scope>
</reference>
<keyword evidence="1" id="KW-0833">Ubl conjugation pathway</keyword>
<dbReference type="Gene3D" id="3.30.2410.10">
    <property type="entry name" value="Hect, E3 ligase catalytic domain"/>
    <property type="match status" value="1"/>
</dbReference>